<dbReference type="GO" id="GO:0005121">
    <property type="term" value="F:Toll binding"/>
    <property type="evidence" value="ECO:0007669"/>
    <property type="project" value="TreeGrafter"/>
</dbReference>
<protein>
    <recommendedName>
        <fullName evidence="5">Spaetzle domain-containing protein</fullName>
    </recommendedName>
</protein>
<keyword evidence="1" id="KW-0732">Signal</keyword>
<organism evidence="6 7">
    <name type="scientific">Sarcoptes scabiei</name>
    <name type="common">Itch mite</name>
    <name type="synonym">Acarus scabiei</name>
    <dbReference type="NCBI Taxonomy" id="52283"/>
    <lineage>
        <taxon>Eukaryota</taxon>
        <taxon>Metazoa</taxon>
        <taxon>Ecdysozoa</taxon>
        <taxon>Arthropoda</taxon>
        <taxon>Chelicerata</taxon>
        <taxon>Arachnida</taxon>
        <taxon>Acari</taxon>
        <taxon>Acariformes</taxon>
        <taxon>Sarcoptiformes</taxon>
        <taxon>Astigmata</taxon>
        <taxon>Psoroptidia</taxon>
        <taxon>Sarcoptoidea</taxon>
        <taxon>Sarcoptidae</taxon>
        <taxon>Sarcoptinae</taxon>
        <taxon>Sarcoptes</taxon>
    </lineage>
</organism>
<dbReference type="GO" id="GO:0008083">
    <property type="term" value="F:growth factor activity"/>
    <property type="evidence" value="ECO:0007669"/>
    <property type="project" value="TreeGrafter"/>
</dbReference>
<feature type="domain" description="Spaetzle" evidence="5">
    <location>
        <begin position="159"/>
        <end position="237"/>
    </location>
</feature>
<gene>
    <name evidence="6" type="ORF">QR98_0042680</name>
</gene>
<dbReference type="OrthoDB" id="6359065at2759"/>
<name>A0A132A477_SARSC</name>
<dbReference type="InterPro" id="IPR032104">
    <property type="entry name" value="Spaetzle"/>
</dbReference>
<dbReference type="GO" id="GO:0005615">
    <property type="term" value="C:extracellular space"/>
    <property type="evidence" value="ECO:0007669"/>
    <property type="project" value="UniProtKB-ARBA"/>
</dbReference>
<keyword evidence="3" id="KW-0325">Glycoprotein</keyword>
<dbReference type="GO" id="GO:0045087">
    <property type="term" value="P:innate immune response"/>
    <property type="evidence" value="ECO:0007669"/>
    <property type="project" value="TreeGrafter"/>
</dbReference>
<dbReference type="PANTHER" id="PTHR23199:SF12">
    <property type="entry name" value="NEUROTROPHIN 1-RELATED"/>
    <property type="match status" value="1"/>
</dbReference>
<proteinExistence type="predicted"/>
<dbReference type="EMBL" id="JXLN01010475">
    <property type="protein sequence ID" value="KPM05796.1"/>
    <property type="molecule type" value="Genomic_DNA"/>
</dbReference>
<sequence>MKSIESTSNNGHSSSPSSSNYLNTFASDYKKYINAPMETENSDIHKLAFTGGDSFRPDHSYYGGIESISNFGTIADYPNIRNFKQNGVECAQKSGYCEYDSSYPIDYINSIITNCTSIIDDMYAEMPEKVDDFTGYRSLFELGPDLFHQNNHSESKTERLCDSERKYIRPSVFKDVRNEFHLILQSSFYLQQIPVEICSNPGASCRSLDRCNSNLKCQQKYRMHLLISIDHNDGDQYLDYHSNSHHNHHHHGLQQSSQSSNQLMKQINCPKMRMYRLPSACVCDIQSNADKKSN</sequence>
<accession>A0A132A477</accession>
<dbReference type="GO" id="GO:0021556">
    <property type="term" value="P:central nervous system formation"/>
    <property type="evidence" value="ECO:0007669"/>
    <property type="project" value="TreeGrafter"/>
</dbReference>
<evidence type="ECO:0000256" key="3">
    <source>
        <dbReference type="ARBA" id="ARBA00023180"/>
    </source>
</evidence>
<evidence type="ECO:0000256" key="4">
    <source>
        <dbReference type="SAM" id="MobiDB-lite"/>
    </source>
</evidence>
<evidence type="ECO:0000313" key="6">
    <source>
        <dbReference type="EMBL" id="KPM05796.1"/>
    </source>
</evidence>
<dbReference type="Pfam" id="PF16077">
    <property type="entry name" value="Spaetzle"/>
    <property type="match status" value="1"/>
</dbReference>
<dbReference type="VEuPathDB" id="VectorBase:SSCA006367"/>
<dbReference type="InterPro" id="IPR052444">
    <property type="entry name" value="Spz/Toll_ligand-like"/>
</dbReference>
<dbReference type="Proteomes" id="UP000616769">
    <property type="component" value="Unassembled WGS sequence"/>
</dbReference>
<evidence type="ECO:0000259" key="5">
    <source>
        <dbReference type="Pfam" id="PF16077"/>
    </source>
</evidence>
<evidence type="ECO:0000313" key="7">
    <source>
        <dbReference type="Proteomes" id="UP000616769"/>
    </source>
</evidence>
<dbReference type="AlphaFoldDB" id="A0A132A477"/>
<dbReference type="Gene3D" id="2.10.90.10">
    <property type="entry name" value="Cystine-knot cytokines"/>
    <property type="match status" value="1"/>
</dbReference>
<evidence type="ECO:0000256" key="1">
    <source>
        <dbReference type="ARBA" id="ARBA00022729"/>
    </source>
</evidence>
<feature type="compositionally biased region" description="Basic residues" evidence="4">
    <location>
        <begin position="243"/>
        <end position="252"/>
    </location>
</feature>
<dbReference type="SUPFAM" id="SSF57501">
    <property type="entry name" value="Cystine-knot cytokines"/>
    <property type="match status" value="1"/>
</dbReference>
<dbReference type="InterPro" id="IPR029034">
    <property type="entry name" value="Cystine-knot_cytokine"/>
</dbReference>
<evidence type="ECO:0000256" key="2">
    <source>
        <dbReference type="ARBA" id="ARBA00023157"/>
    </source>
</evidence>
<reference evidence="6 7" key="1">
    <citation type="journal article" date="2015" name="Parasit. Vectors">
        <title>Draft genome of the scabies mite.</title>
        <authorList>
            <person name="Rider S.D.Jr."/>
            <person name="Morgan M.S."/>
            <person name="Arlian L.G."/>
        </authorList>
    </citation>
    <scope>NUCLEOTIDE SEQUENCE [LARGE SCALE GENOMIC DNA]</scope>
    <source>
        <strain evidence="6">Arlian Lab</strain>
    </source>
</reference>
<dbReference type="PANTHER" id="PTHR23199">
    <property type="entry name" value="NEUROTROPHIN 1-RELATED"/>
    <property type="match status" value="1"/>
</dbReference>
<keyword evidence="2" id="KW-1015">Disulfide bond</keyword>
<comment type="caution">
    <text evidence="6">The sequence shown here is derived from an EMBL/GenBank/DDBJ whole genome shotgun (WGS) entry which is preliminary data.</text>
</comment>
<feature type="region of interest" description="Disordered" evidence="4">
    <location>
        <begin position="239"/>
        <end position="260"/>
    </location>
</feature>